<evidence type="ECO:0000256" key="2">
    <source>
        <dbReference type="ARBA" id="ARBA00009520"/>
    </source>
</evidence>
<accession>A0A3R7GVJ1</accession>
<comment type="similarity">
    <text evidence="2">Belongs to the Necrosis inducing protein (NPP1) family.</text>
</comment>
<evidence type="ECO:0000256" key="4">
    <source>
        <dbReference type="ARBA" id="ARBA00023026"/>
    </source>
</evidence>
<comment type="subcellular location">
    <subcellularLocation>
        <location evidence="1">Secreted</location>
    </subcellularLocation>
</comment>
<evidence type="ECO:0000313" key="5">
    <source>
        <dbReference type="EMBL" id="RLN44795.1"/>
    </source>
</evidence>
<dbReference type="EMBL" id="MAYM02000255">
    <property type="protein sequence ID" value="RLN44795.1"/>
    <property type="molecule type" value="Genomic_DNA"/>
</dbReference>
<dbReference type="InterPro" id="IPR008701">
    <property type="entry name" value="NPP1"/>
</dbReference>
<evidence type="ECO:0000313" key="6">
    <source>
        <dbReference type="Proteomes" id="UP000285883"/>
    </source>
</evidence>
<organism evidence="5 6">
    <name type="scientific">Phytophthora kernoviae</name>
    <dbReference type="NCBI Taxonomy" id="325452"/>
    <lineage>
        <taxon>Eukaryota</taxon>
        <taxon>Sar</taxon>
        <taxon>Stramenopiles</taxon>
        <taxon>Oomycota</taxon>
        <taxon>Peronosporomycetes</taxon>
        <taxon>Peronosporales</taxon>
        <taxon>Peronosporaceae</taxon>
        <taxon>Phytophthora</taxon>
    </lineage>
</organism>
<dbReference type="PANTHER" id="PTHR33657">
    <property type="entry name" value="DOMAIN PROTEIN, PUTATIVE (AFU_ORTHOLOGUE AFUA_5G00600)-RELATED"/>
    <property type="match status" value="1"/>
</dbReference>
<evidence type="ECO:0000256" key="3">
    <source>
        <dbReference type="ARBA" id="ARBA00022525"/>
    </source>
</evidence>
<comment type="caution">
    <text evidence="5">The sequence shown here is derived from an EMBL/GenBank/DDBJ whole genome shotgun (WGS) entry which is preliminary data.</text>
</comment>
<sequence>GSSSSGCGGFLVTSQVYARSAWYNNLWGIMYAWYFPKDSERSGDGHRHDWENIVVWIDNPALDDATILAISTSSTNGYMKYTALEGYVAGNAALVTYDNLDSDDHTLSLGKDGGELQELIMWTQLPEAARIALNETSFDPAVVPMKDDTFMANLEKAWPTELR</sequence>
<dbReference type="Proteomes" id="UP000285883">
    <property type="component" value="Unassembled WGS sequence"/>
</dbReference>
<feature type="non-terminal residue" evidence="5">
    <location>
        <position position="1"/>
    </location>
</feature>
<dbReference type="Pfam" id="PF05630">
    <property type="entry name" value="NPP1"/>
    <property type="match status" value="1"/>
</dbReference>
<protein>
    <recommendedName>
        <fullName evidence="7">Necrosis inducing-like protein NPP1 type</fullName>
    </recommendedName>
</protein>
<proteinExistence type="inferred from homology"/>
<name>A0A3R7GVJ1_9STRA</name>
<gene>
    <name evidence="5" type="ORF">BBI17_007036</name>
</gene>
<reference evidence="5 6" key="1">
    <citation type="submission" date="2018-07" db="EMBL/GenBank/DDBJ databases">
        <title>Genome sequencing of oomycete isolates from Chile give support for New Zealand origin for Phytophthora kernoviae and make available the first Nothophytophthora sp. genome.</title>
        <authorList>
            <person name="Studholme D.J."/>
            <person name="Sanfuentes E."/>
            <person name="Panda P."/>
            <person name="Hill R."/>
            <person name="Sambles C."/>
            <person name="Grant M."/>
            <person name="Williams N.M."/>
            <person name="Mcdougal R.L."/>
        </authorList>
    </citation>
    <scope>NUCLEOTIDE SEQUENCE [LARGE SCALE GENOMIC DNA]</scope>
    <source>
        <strain evidence="5">Chile2</strain>
    </source>
</reference>
<evidence type="ECO:0000256" key="1">
    <source>
        <dbReference type="ARBA" id="ARBA00004613"/>
    </source>
</evidence>
<keyword evidence="4" id="KW-0843">Virulence</keyword>
<dbReference type="PIRSF" id="PIRSF029958">
    <property type="entry name" value="Necrosis-inducing_protein"/>
    <property type="match status" value="1"/>
</dbReference>
<dbReference type="GO" id="GO:0005576">
    <property type="term" value="C:extracellular region"/>
    <property type="evidence" value="ECO:0007669"/>
    <property type="project" value="UniProtKB-SubCell"/>
</dbReference>
<dbReference type="PANTHER" id="PTHR33657:SF8">
    <property type="entry name" value="DOMAIN PROTEIN, PUTATIVE (AFU_ORTHOLOGUE AFUA_5G00600)-RELATED"/>
    <property type="match status" value="1"/>
</dbReference>
<dbReference type="AlphaFoldDB" id="A0A3R7GVJ1"/>
<keyword evidence="3" id="KW-0964">Secreted</keyword>
<evidence type="ECO:0008006" key="7">
    <source>
        <dbReference type="Google" id="ProtNLM"/>
    </source>
</evidence>